<name>A0A0A9EJ69_ARUDO</name>
<dbReference type="EMBL" id="GBRH01197096">
    <property type="protein sequence ID" value="JAE00800.1"/>
    <property type="molecule type" value="Transcribed_RNA"/>
</dbReference>
<organism evidence="1">
    <name type="scientific">Arundo donax</name>
    <name type="common">Giant reed</name>
    <name type="synonym">Donax arundinaceus</name>
    <dbReference type="NCBI Taxonomy" id="35708"/>
    <lineage>
        <taxon>Eukaryota</taxon>
        <taxon>Viridiplantae</taxon>
        <taxon>Streptophyta</taxon>
        <taxon>Embryophyta</taxon>
        <taxon>Tracheophyta</taxon>
        <taxon>Spermatophyta</taxon>
        <taxon>Magnoliopsida</taxon>
        <taxon>Liliopsida</taxon>
        <taxon>Poales</taxon>
        <taxon>Poaceae</taxon>
        <taxon>PACMAD clade</taxon>
        <taxon>Arundinoideae</taxon>
        <taxon>Arundineae</taxon>
        <taxon>Arundo</taxon>
    </lineage>
</organism>
<evidence type="ECO:0000313" key="1">
    <source>
        <dbReference type="EMBL" id="JAE00800.1"/>
    </source>
</evidence>
<protein>
    <submittedName>
        <fullName evidence="1">Uncharacterized protein</fullName>
    </submittedName>
</protein>
<dbReference type="AlphaFoldDB" id="A0A0A9EJ69"/>
<reference evidence="1" key="2">
    <citation type="journal article" date="2015" name="Data Brief">
        <title>Shoot transcriptome of the giant reed, Arundo donax.</title>
        <authorList>
            <person name="Barrero R.A."/>
            <person name="Guerrero F.D."/>
            <person name="Moolhuijzen P."/>
            <person name="Goolsby J.A."/>
            <person name="Tidwell J."/>
            <person name="Bellgard S.E."/>
            <person name="Bellgard M.I."/>
        </authorList>
    </citation>
    <scope>NUCLEOTIDE SEQUENCE</scope>
    <source>
        <tissue evidence="1">Shoot tissue taken approximately 20 cm above the soil surface</tissue>
    </source>
</reference>
<sequence>MYLSFVICILKSCIQFLHTSFNIIHPFRFFIYN</sequence>
<proteinExistence type="predicted"/>
<accession>A0A0A9EJ69</accession>
<reference evidence="1" key="1">
    <citation type="submission" date="2014-09" db="EMBL/GenBank/DDBJ databases">
        <authorList>
            <person name="Magalhaes I.L.F."/>
            <person name="Oliveira U."/>
            <person name="Santos F.R."/>
            <person name="Vidigal T.H.D.A."/>
            <person name="Brescovit A.D."/>
            <person name="Santos A.J."/>
        </authorList>
    </citation>
    <scope>NUCLEOTIDE SEQUENCE</scope>
    <source>
        <tissue evidence="1">Shoot tissue taken approximately 20 cm above the soil surface</tissue>
    </source>
</reference>